<dbReference type="Proteomes" id="UP000494178">
    <property type="component" value="Unassembled WGS sequence"/>
</dbReference>
<reference evidence="1" key="1">
    <citation type="submission" date="2019-10" db="EMBL/GenBank/DDBJ databases">
        <title>Lactobacillus agilis SY111 Whole Genome Sequencing Project.</title>
        <authorList>
            <person name="Suzuki S."/>
            <person name="Endo A."/>
            <person name="Maeno S."/>
            <person name="Shiwa Y."/>
            <person name="Matsutani M."/>
            <person name="Kajikawa A."/>
        </authorList>
    </citation>
    <scope>NUCLEOTIDE SEQUENCE</scope>
    <source>
        <strain evidence="1">SY111</strain>
    </source>
</reference>
<proteinExistence type="predicted"/>
<dbReference type="RefSeq" id="WP_172585913.1">
    <property type="nucleotide sequence ID" value="NZ_BLAN01000059.1"/>
</dbReference>
<organism evidence="1">
    <name type="scientific">Ligilactobacillus agilis</name>
    <dbReference type="NCBI Taxonomy" id="1601"/>
    <lineage>
        <taxon>Bacteria</taxon>
        <taxon>Bacillati</taxon>
        <taxon>Bacillota</taxon>
        <taxon>Bacilli</taxon>
        <taxon>Lactobacillales</taxon>
        <taxon>Lactobacillaceae</taxon>
        <taxon>Ligilactobacillus</taxon>
    </lineage>
</organism>
<name>A0A6F9XT42_9LACO</name>
<dbReference type="AlphaFoldDB" id="A0A6F9XT42"/>
<gene>
    <name evidence="1" type="ORF">SY111_09340</name>
</gene>
<evidence type="ECO:0000313" key="1">
    <source>
        <dbReference type="EMBL" id="GET08310.1"/>
    </source>
</evidence>
<accession>A0A6F9XT42</accession>
<protein>
    <submittedName>
        <fullName evidence="1">Uncharacterized protein</fullName>
    </submittedName>
</protein>
<sequence>MDLAEWILMLRNEARREGLEQARKERREGKVITVDEEEKRKLFEELMQSARKLAKLLIEEELQNPTDLDYLTKTLMVIY</sequence>
<comment type="caution">
    <text evidence="1">The sequence shown here is derived from an EMBL/GenBank/DDBJ whole genome shotgun (WGS) entry which is preliminary data.</text>
</comment>
<dbReference type="EMBL" id="BLAN01000059">
    <property type="protein sequence ID" value="GET08310.1"/>
    <property type="molecule type" value="Genomic_DNA"/>
</dbReference>